<dbReference type="GO" id="GO:0000287">
    <property type="term" value="F:magnesium ion binding"/>
    <property type="evidence" value="ECO:0007669"/>
    <property type="project" value="InterPro"/>
</dbReference>
<dbReference type="Proteomes" id="UP000740557">
    <property type="component" value="Unassembled WGS sequence"/>
</dbReference>
<dbReference type="PROSITE" id="PS51710">
    <property type="entry name" value="G_OBG"/>
    <property type="match status" value="1"/>
</dbReference>
<evidence type="ECO:0000259" key="9">
    <source>
        <dbReference type="PROSITE" id="PS51883"/>
    </source>
</evidence>
<keyword evidence="5 7" id="KW-0460">Magnesium</keyword>
<dbReference type="InterPro" id="IPR006074">
    <property type="entry name" value="GTP1-OBG_CS"/>
</dbReference>
<comment type="cofactor">
    <cofactor evidence="7">
        <name>Mg(2+)</name>
        <dbReference type="ChEBI" id="CHEBI:18420"/>
    </cofactor>
</comment>
<dbReference type="GO" id="GO:0005737">
    <property type="term" value="C:cytoplasm"/>
    <property type="evidence" value="ECO:0007669"/>
    <property type="project" value="UniProtKB-SubCell"/>
</dbReference>
<feature type="binding site" evidence="7">
    <location>
        <begin position="304"/>
        <end position="307"/>
    </location>
    <ligand>
        <name>GTP</name>
        <dbReference type="ChEBI" id="CHEBI:37565"/>
    </ligand>
</feature>
<dbReference type="PIRSF" id="PIRSF002401">
    <property type="entry name" value="GTP_bd_Obg/CgtA"/>
    <property type="match status" value="1"/>
</dbReference>
<comment type="similarity">
    <text evidence="1 7">Belongs to the TRAFAC class OBG-HflX-like GTPase superfamily. OBG GTPase family.</text>
</comment>
<dbReference type="GO" id="GO:0005525">
    <property type="term" value="F:GTP binding"/>
    <property type="evidence" value="ECO:0007669"/>
    <property type="project" value="UniProtKB-UniRule"/>
</dbReference>
<feature type="domain" description="Obg" evidence="9">
    <location>
        <begin position="3"/>
        <end position="164"/>
    </location>
</feature>
<keyword evidence="3 7" id="KW-0547">Nucleotide-binding</keyword>
<feature type="binding site" evidence="7">
    <location>
        <begin position="218"/>
        <end position="221"/>
    </location>
    <ligand>
        <name>GTP</name>
        <dbReference type="ChEBI" id="CHEBI:37565"/>
    </ligand>
</feature>
<keyword evidence="7" id="KW-0479">Metal-binding</keyword>
<dbReference type="InterPro" id="IPR006073">
    <property type="entry name" value="GTP-bd"/>
</dbReference>
<dbReference type="InterPro" id="IPR031167">
    <property type="entry name" value="G_OBG"/>
</dbReference>
<dbReference type="InterPro" id="IPR045086">
    <property type="entry name" value="OBG_GTPase"/>
</dbReference>
<dbReference type="NCBIfam" id="NF008956">
    <property type="entry name" value="PRK12299.1"/>
    <property type="match status" value="1"/>
</dbReference>
<accession>A0A955J1W2</accession>
<dbReference type="SUPFAM" id="SSF52540">
    <property type="entry name" value="P-loop containing nucleoside triphosphate hydrolases"/>
    <property type="match status" value="1"/>
</dbReference>
<feature type="binding site" evidence="7">
    <location>
        <position position="178"/>
    </location>
    <ligand>
        <name>Mg(2+)</name>
        <dbReference type="ChEBI" id="CHEBI:18420"/>
    </ligand>
</feature>
<dbReference type="InterPro" id="IPR006169">
    <property type="entry name" value="GTP1_OBG_dom"/>
</dbReference>
<comment type="subcellular location">
    <subcellularLocation>
        <location evidence="7">Cytoplasm</location>
    </subcellularLocation>
</comment>
<reference evidence="10" key="2">
    <citation type="journal article" date="2021" name="Microbiome">
        <title>Successional dynamics and alternative stable states in a saline activated sludge microbial community over 9 years.</title>
        <authorList>
            <person name="Wang Y."/>
            <person name="Ye J."/>
            <person name="Ju F."/>
            <person name="Liu L."/>
            <person name="Boyd J.A."/>
            <person name="Deng Y."/>
            <person name="Parks D.H."/>
            <person name="Jiang X."/>
            <person name="Yin X."/>
            <person name="Woodcroft B.J."/>
            <person name="Tyson G.W."/>
            <person name="Hugenholtz P."/>
            <person name="Polz M.F."/>
            <person name="Zhang T."/>
        </authorList>
    </citation>
    <scope>NUCLEOTIDE SEQUENCE</scope>
    <source>
        <strain evidence="10">HKST-UBA79</strain>
    </source>
</reference>
<dbReference type="Gene3D" id="2.70.210.12">
    <property type="entry name" value="GTP1/OBG domain"/>
    <property type="match status" value="1"/>
</dbReference>
<dbReference type="HAMAP" id="MF_01454">
    <property type="entry name" value="GTPase_Obg"/>
    <property type="match status" value="1"/>
</dbReference>
<evidence type="ECO:0000256" key="5">
    <source>
        <dbReference type="ARBA" id="ARBA00022842"/>
    </source>
</evidence>
<evidence type="ECO:0000256" key="7">
    <source>
        <dbReference type="HAMAP-Rule" id="MF_01454"/>
    </source>
</evidence>
<evidence type="ECO:0000259" key="8">
    <source>
        <dbReference type="PROSITE" id="PS51710"/>
    </source>
</evidence>
<dbReference type="FunFam" id="2.70.210.12:FF:000001">
    <property type="entry name" value="GTPase Obg"/>
    <property type="match status" value="1"/>
</dbReference>
<gene>
    <name evidence="10" type="primary">obgE</name>
    <name evidence="7" type="synonym">obg</name>
    <name evidence="10" type="ORF">KC980_02260</name>
</gene>
<evidence type="ECO:0000313" key="10">
    <source>
        <dbReference type="EMBL" id="MCA9308313.1"/>
    </source>
</evidence>
<proteinExistence type="inferred from homology"/>
<dbReference type="CDD" id="cd01898">
    <property type="entry name" value="Obg"/>
    <property type="match status" value="1"/>
</dbReference>
<comment type="caution">
    <text evidence="10">The sequence shown here is derived from an EMBL/GenBank/DDBJ whole genome shotgun (WGS) entry which is preliminary data.</text>
</comment>
<comment type="function">
    <text evidence="7">An essential GTPase which binds GTP, GDP and possibly (p)ppGpp with moderate affinity, with high nucleotide exchange rates and a fairly low GTP hydrolysis rate. Plays a role in control of the cell cycle, stress response, ribosome biogenesis and in those bacteria that undergo differentiation, in morphogenesis control.</text>
</comment>
<dbReference type="GO" id="GO:0042254">
    <property type="term" value="P:ribosome biogenesis"/>
    <property type="evidence" value="ECO:0007669"/>
    <property type="project" value="UniProtKB-UniRule"/>
</dbReference>
<dbReference type="InterPro" id="IPR027417">
    <property type="entry name" value="P-loop_NTPase"/>
</dbReference>
<dbReference type="Pfam" id="PF01018">
    <property type="entry name" value="GTP1_OBG"/>
    <property type="match status" value="1"/>
</dbReference>
<reference evidence="10" key="1">
    <citation type="submission" date="2020-04" db="EMBL/GenBank/DDBJ databases">
        <authorList>
            <person name="Zhang T."/>
        </authorList>
    </citation>
    <scope>NUCLEOTIDE SEQUENCE</scope>
    <source>
        <strain evidence="10">HKST-UBA79</strain>
    </source>
</reference>
<keyword evidence="2 7" id="KW-0963">Cytoplasm</keyword>
<dbReference type="SUPFAM" id="SSF82051">
    <property type="entry name" value="Obg GTP-binding protein N-terminal domain"/>
    <property type="match status" value="1"/>
</dbReference>
<feature type="domain" description="OBG-type G" evidence="8">
    <location>
        <begin position="165"/>
        <end position="353"/>
    </location>
</feature>
<evidence type="ECO:0000256" key="1">
    <source>
        <dbReference type="ARBA" id="ARBA00007699"/>
    </source>
</evidence>
<feature type="binding site" evidence="7">
    <location>
        <begin position="196"/>
        <end position="200"/>
    </location>
    <ligand>
        <name>GTP</name>
        <dbReference type="ChEBI" id="CHEBI:37565"/>
    </ligand>
</feature>
<keyword evidence="6 7" id="KW-0342">GTP-binding</keyword>
<dbReference type="EMBL" id="JAGQNX010000065">
    <property type="protein sequence ID" value="MCA9308313.1"/>
    <property type="molecule type" value="Genomic_DNA"/>
</dbReference>
<dbReference type="PANTHER" id="PTHR11702:SF31">
    <property type="entry name" value="MITOCHONDRIAL RIBOSOME-ASSOCIATED GTPASE 2"/>
    <property type="match status" value="1"/>
</dbReference>
<evidence type="ECO:0000256" key="3">
    <source>
        <dbReference type="ARBA" id="ARBA00022741"/>
    </source>
</evidence>
<name>A0A955J1W2_UNCKA</name>
<organism evidence="10 11">
    <name type="scientific">candidate division WWE3 bacterium</name>
    <dbReference type="NCBI Taxonomy" id="2053526"/>
    <lineage>
        <taxon>Bacteria</taxon>
        <taxon>Katanobacteria</taxon>
    </lineage>
</organism>
<dbReference type="Pfam" id="PF01926">
    <property type="entry name" value="MMR_HSR1"/>
    <property type="match status" value="1"/>
</dbReference>
<dbReference type="GO" id="GO:0003924">
    <property type="term" value="F:GTPase activity"/>
    <property type="evidence" value="ECO:0007669"/>
    <property type="project" value="UniProtKB-UniRule"/>
</dbReference>
<dbReference type="PRINTS" id="PR00326">
    <property type="entry name" value="GTP1OBG"/>
</dbReference>
<dbReference type="EC" id="3.6.5.-" evidence="7"/>
<sequence length="405" mass="44522">MKQRLVDIANITISGGKGGDGAVTFIRKKYIPKGGPDGGNGGKGGSVYFIATNSMATLLDFRSKREYFAQDGEMGGANNITGADAPDLEIRVPVGTQIYETRSSGEEVLIGDLIKAGDMLMASRGGKGGKGNLSFKSSTNQTPRQFTYGNPGEVKQIRLEIKLIADVGLVGFPNAGKSTLVNVLTNANAKVDSYAFTTLIPNLGVCLLPNNTKIIVADIPGLIEGASEGKGLGDDFLRHVERTRMLVHIIDPYENGDHLLSAQNDSITKELLVAKALDSYKKIRIELEKYSTKLLEKEEIVVINKIDLTEVSESIYELRSAFKEHYNIDVHFISAITRSGVGELINLIMHRLDSIPRTFFKVSEITRVYNIGDLPNKRIVFMEERSDDYYDEYKKSMDTFKHIAG</sequence>
<evidence type="ECO:0000313" key="11">
    <source>
        <dbReference type="Proteomes" id="UP000740557"/>
    </source>
</evidence>
<protein>
    <recommendedName>
        <fullName evidence="7">GTPase Obg</fullName>
        <ecNumber evidence="7">3.6.5.-</ecNumber>
    </recommendedName>
    <alternativeName>
        <fullName evidence="7">GTP-binding protein Obg</fullName>
    </alternativeName>
</protein>
<dbReference type="NCBIfam" id="TIGR02729">
    <property type="entry name" value="Obg_CgtA"/>
    <property type="match status" value="1"/>
</dbReference>
<comment type="subunit">
    <text evidence="7">Monomer.</text>
</comment>
<dbReference type="PANTHER" id="PTHR11702">
    <property type="entry name" value="DEVELOPMENTALLY REGULATED GTP-BINDING PROTEIN-RELATED"/>
    <property type="match status" value="1"/>
</dbReference>
<feature type="binding site" evidence="7">
    <location>
        <begin position="334"/>
        <end position="336"/>
    </location>
    <ligand>
        <name>GTP</name>
        <dbReference type="ChEBI" id="CHEBI:37565"/>
    </ligand>
</feature>
<dbReference type="PROSITE" id="PS51883">
    <property type="entry name" value="OBG"/>
    <property type="match status" value="1"/>
</dbReference>
<dbReference type="AlphaFoldDB" id="A0A955J1W2"/>
<evidence type="ECO:0000256" key="6">
    <source>
        <dbReference type="ARBA" id="ARBA00023134"/>
    </source>
</evidence>
<dbReference type="InterPro" id="IPR036726">
    <property type="entry name" value="GTP1_OBG_dom_sf"/>
</dbReference>
<dbReference type="Gene3D" id="3.40.50.300">
    <property type="entry name" value="P-loop containing nucleotide triphosphate hydrolases"/>
    <property type="match status" value="1"/>
</dbReference>
<feature type="binding site" evidence="7">
    <location>
        <position position="198"/>
    </location>
    <ligand>
        <name>Mg(2+)</name>
        <dbReference type="ChEBI" id="CHEBI:18420"/>
    </ligand>
</feature>
<evidence type="ECO:0000256" key="4">
    <source>
        <dbReference type="ARBA" id="ARBA00022801"/>
    </source>
</evidence>
<keyword evidence="4 7" id="KW-0378">Hydrolase</keyword>
<dbReference type="PROSITE" id="PS00905">
    <property type="entry name" value="GTP1_OBG"/>
    <property type="match status" value="1"/>
</dbReference>
<dbReference type="InterPro" id="IPR014100">
    <property type="entry name" value="GTP-bd_Obg/CgtA"/>
</dbReference>
<feature type="binding site" evidence="7">
    <location>
        <begin position="171"/>
        <end position="178"/>
    </location>
    <ligand>
        <name>GTP</name>
        <dbReference type="ChEBI" id="CHEBI:37565"/>
    </ligand>
</feature>
<evidence type="ECO:0000256" key="2">
    <source>
        <dbReference type="ARBA" id="ARBA00022490"/>
    </source>
</evidence>